<dbReference type="CDD" id="cd01014">
    <property type="entry name" value="nicotinamidase_related"/>
    <property type="match status" value="1"/>
</dbReference>
<dbReference type="InterPro" id="IPR000868">
    <property type="entry name" value="Isochorismatase-like_dom"/>
</dbReference>
<evidence type="ECO:0000313" key="3">
    <source>
        <dbReference type="EMBL" id="OYD83762.1"/>
    </source>
</evidence>
<dbReference type="Proteomes" id="UP000215367">
    <property type="component" value="Unassembled WGS sequence"/>
</dbReference>
<name>A0A235HDI9_AZOBR</name>
<protein>
    <submittedName>
        <fullName evidence="3">Cysteine hydrolase</fullName>
    </submittedName>
</protein>
<dbReference type="InterPro" id="IPR050272">
    <property type="entry name" value="Isochorismatase-like_hydrls"/>
</dbReference>
<dbReference type="InterPro" id="IPR036380">
    <property type="entry name" value="Isochorismatase-like_sf"/>
</dbReference>
<sequence>MSTTPKTLLALAGVPATPSPLDSAALVLIDTQREYTEGALPLVGVEAAMAEAARLLERARKAGTPVFHIVHHGKPGGALFNPEGPLSGIVAPLIPLDGETVVVKHLPNAFAGTDLDALIRATGRKELIVAGFQTHMCVSSTVRAALDLGWRTTVVDAASATRDLPDGAGGVIPAEALHRATLAALADRFAVVVKDSRAWA</sequence>
<dbReference type="SUPFAM" id="SSF52499">
    <property type="entry name" value="Isochorismatase-like hydrolases"/>
    <property type="match status" value="1"/>
</dbReference>
<dbReference type="PANTHER" id="PTHR43540:SF15">
    <property type="entry name" value="BLR5631 PROTEIN"/>
    <property type="match status" value="1"/>
</dbReference>
<proteinExistence type="predicted"/>
<dbReference type="Gene3D" id="3.40.50.850">
    <property type="entry name" value="Isochorismatase-like"/>
    <property type="match status" value="1"/>
</dbReference>
<comment type="caution">
    <text evidence="3">The sequence shown here is derived from an EMBL/GenBank/DDBJ whole genome shotgun (WGS) entry which is preliminary data.</text>
</comment>
<evidence type="ECO:0000256" key="1">
    <source>
        <dbReference type="ARBA" id="ARBA00022801"/>
    </source>
</evidence>
<dbReference type="RefSeq" id="WP_094303682.1">
    <property type="nucleotide sequence ID" value="NZ_NOWT01000011.1"/>
</dbReference>
<keyword evidence="1 3" id="KW-0378">Hydrolase</keyword>
<dbReference type="GO" id="GO:0016787">
    <property type="term" value="F:hydrolase activity"/>
    <property type="evidence" value="ECO:0007669"/>
    <property type="project" value="UniProtKB-KW"/>
</dbReference>
<dbReference type="PANTHER" id="PTHR43540">
    <property type="entry name" value="PEROXYUREIDOACRYLATE/UREIDOACRYLATE AMIDOHYDROLASE-RELATED"/>
    <property type="match status" value="1"/>
</dbReference>
<evidence type="ECO:0000259" key="2">
    <source>
        <dbReference type="Pfam" id="PF00857"/>
    </source>
</evidence>
<evidence type="ECO:0000313" key="4">
    <source>
        <dbReference type="Proteomes" id="UP000215367"/>
    </source>
</evidence>
<dbReference type="AlphaFoldDB" id="A0A235HDI9"/>
<gene>
    <name evidence="3" type="ORF">CHT98_13245</name>
</gene>
<feature type="domain" description="Isochorismatase-like" evidence="2">
    <location>
        <begin position="24"/>
        <end position="193"/>
    </location>
</feature>
<organism evidence="3 4">
    <name type="scientific">Azospirillum brasilense</name>
    <dbReference type="NCBI Taxonomy" id="192"/>
    <lineage>
        <taxon>Bacteria</taxon>
        <taxon>Pseudomonadati</taxon>
        <taxon>Pseudomonadota</taxon>
        <taxon>Alphaproteobacteria</taxon>
        <taxon>Rhodospirillales</taxon>
        <taxon>Azospirillaceae</taxon>
        <taxon>Azospirillum</taxon>
    </lineage>
</organism>
<dbReference type="EMBL" id="NOWT01000011">
    <property type="protein sequence ID" value="OYD83762.1"/>
    <property type="molecule type" value="Genomic_DNA"/>
</dbReference>
<geneLocation type="plasmid" evidence="3">
    <name>unnamed</name>
</geneLocation>
<dbReference type="Pfam" id="PF00857">
    <property type="entry name" value="Isochorismatase"/>
    <property type="match status" value="1"/>
</dbReference>
<reference evidence="3 4" key="1">
    <citation type="submission" date="2017-07" db="EMBL/GenBank/DDBJ databases">
        <title>Whole genome sequence of Azospirillum brasilense 2A1, a potential biofertilizer strain.</title>
        <authorList>
            <person name="Fontana C.A."/>
            <person name="Toffoli L.M."/>
            <person name="Salazar S.M."/>
            <person name="Puglisi E."/>
            <person name="Pedraza R."/>
            <person name="Bassi D."/>
            <person name="Cocconcelli P.S."/>
        </authorList>
    </citation>
    <scope>NUCLEOTIDE SEQUENCE [LARGE SCALE GENOMIC DNA]</scope>
    <source>
        <strain evidence="3 4">2A1</strain>
        <plasmid evidence="3">unnamed</plasmid>
    </source>
</reference>
<keyword evidence="3" id="KW-0614">Plasmid</keyword>
<accession>A0A235HDI9</accession>